<dbReference type="InterPro" id="IPR033524">
    <property type="entry name" value="Glu/Leu/Phe/Val_DH_AS"/>
</dbReference>
<sequence length="444" mass="48430">MPEANHSPLRAAQRQLAAVVDRLGLGPDVYELLKEPARVIEVSIPVRMDNGRLKLFKGYRAQHCDVLGPTKGGIRFHPRVDLDEIKALAIWMTCKCALLGLPYGGAKGGVVCDPRELSRRELEELSRGYIRALAGFIGPDRDIPAPDVNTSDQVMGWMLDEFSRLTGHPNPAVITGKPVVLGGSRGRGEATGRGVVIVIREAARVLGLDMHRMTAAIQGFGKVGSWVARHLHRAGTRVVAVVDAYGGVYNPDGLDVEALFAYGRQNGTVRGFPGGQPIDNEALFRLPVDVLVPAALENVITEENAPHIRARIVAEGANGPTTPEADEILYRRGVFVLPDILANAGGVTVSYFEWVQNLMQYYWSEEQVVRQLERLMVGAFKAVYRCHVEESVPMRLAAYMVAVDRLAEAMIARGWVPATDYHHVPQPEPAEAAVDVFGEPAASV</sequence>
<dbReference type="InterPro" id="IPR014362">
    <property type="entry name" value="Glu_DH"/>
</dbReference>
<evidence type="ECO:0000313" key="8">
    <source>
        <dbReference type="Proteomes" id="UP001304683"/>
    </source>
</evidence>
<accession>A0ABZ0QKQ0</accession>
<gene>
    <name evidence="7" type="ORF">Q5761_06665</name>
</gene>
<dbReference type="SMART" id="SM00839">
    <property type="entry name" value="ELFV_dehydrog"/>
    <property type="match status" value="1"/>
</dbReference>
<dbReference type="PRINTS" id="PR00082">
    <property type="entry name" value="GLFDHDRGNASE"/>
</dbReference>
<dbReference type="InterPro" id="IPR036291">
    <property type="entry name" value="NAD(P)-bd_dom_sf"/>
</dbReference>
<evidence type="ECO:0000256" key="5">
    <source>
        <dbReference type="RuleBase" id="RU004417"/>
    </source>
</evidence>
<dbReference type="Pfam" id="PF02812">
    <property type="entry name" value="ELFV_dehydrog_N"/>
    <property type="match status" value="1"/>
</dbReference>
<organism evidence="7 8">
    <name type="scientific">Thermaerobacter composti</name>
    <dbReference type="NCBI Taxonomy" id="554949"/>
    <lineage>
        <taxon>Bacteria</taxon>
        <taxon>Bacillati</taxon>
        <taxon>Bacillota</taxon>
        <taxon>Clostridia</taxon>
        <taxon>Eubacteriales</taxon>
        <taxon>Clostridiales Family XVII. Incertae Sedis</taxon>
        <taxon>Thermaerobacter</taxon>
    </lineage>
</organism>
<dbReference type="CDD" id="cd01076">
    <property type="entry name" value="NAD_bind_1_Glu_DH"/>
    <property type="match status" value="1"/>
</dbReference>
<evidence type="ECO:0000256" key="1">
    <source>
        <dbReference type="ARBA" id="ARBA00006382"/>
    </source>
</evidence>
<evidence type="ECO:0000259" key="6">
    <source>
        <dbReference type="SMART" id="SM00839"/>
    </source>
</evidence>
<dbReference type="InterPro" id="IPR006096">
    <property type="entry name" value="Glu/Leu/Phe/Val/Trp_DH_C"/>
</dbReference>
<dbReference type="PIRSF" id="PIRSF000185">
    <property type="entry name" value="Glu_DH"/>
    <property type="match status" value="1"/>
</dbReference>
<dbReference type="InterPro" id="IPR006097">
    <property type="entry name" value="Glu/Leu/Phe/Val/Trp_DH_dimer"/>
</dbReference>
<dbReference type="Gene3D" id="3.40.50.720">
    <property type="entry name" value="NAD(P)-binding Rossmann-like Domain"/>
    <property type="match status" value="1"/>
</dbReference>
<proteinExistence type="inferred from homology"/>
<evidence type="ECO:0000256" key="4">
    <source>
        <dbReference type="PIRNR" id="PIRNR000185"/>
    </source>
</evidence>
<evidence type="ECO:0000313" key="7">
    <source>
        <dbReference type="EMBL" id="WPD18074.1"/>
    </source>
</evidence>
<dbReference type="PROSITE" id="PS00074">
    <property type="entry name" value="GLFV_DEHYDROGENASE"/>
    <property type="match status" value="1"/>
</dbReference>
<dbReference type="SUPFAM" id="SSF53223">
    <property type="entry name" value="Aminoacid dehydrogenase-like, N-terminal domain"/>
    <property type="match status" value="1"/>
</dbReference>
<dbReference type="Pfam" id="PF00208">
    <property type="entry name" value="ELFV_dehydrog"/>
    <property type="match status" value="1"/>
</dbReference>
<dbReference type="EMBL" id="CP132508">
    <property type="protein sequence ID" value="WPD18074.1"/>
    <property type="molecule type" value="Genomic_DNA"/>
</dbReference>
<dbReference type="PANTHER" id="PTHR11606">
    <property type="entry name" value="GLUTAMATE DEHYDROGENASE"/>
    <property type="match status" value="1"/>
</dbReference>
<name>A0ABZ0QKQ0_9FIRM</name>
<keyword evidence="8" id="KW-1185">Reference proteome</keyword>
<reference evidence="7 8" key="1">
    <citation type="submission" date="2023-08" db="EMBL/GenBank/DDBJ databases">
        <title>Genome sequence of Thermaerobacter compostii strain Ins1, a spore-forming filamentous bacterium isolated from a deep geothermal reservoir.</title>
        <authorList>
            <person name="Bregnard D."/>
            <person name="Gonzalez D."/>
            <person name="Junier P."/>
        </authorList>
    </citation>
    <scope>NUCLEOTIDE SEQUENCE [LARGE SCALE GENOMIC DNA]</scope>
    <source>
        <strain evidence="7 8">Ins1</strain>
    </source>
</reference>
<protein>
    <recommendedName>
        <fullName evidence="2 4">Glutamate dehydrogenase</fullName>
    </recommendedName>
</protein>
<dbReference type="SUPFAM" id="SSF51735">
    <property type="entry name" value="NAD(P)-binding Rossmann-fold domains"/>
    <property type="match status" value="1"/>
</dbReference>
<dbReference type="InterPro" id="IPR033922">
    <property type="entry name" value="NAD_bind_Glu_DH"/>
</dbReference>
<dbReference type="InterPro" id="IPR006095">
    <property type="entry name" value="Glu/Leu/Phe/Val/Trp_DH"/>
</dbReference>
<keyword evidence="3 4" id="KW-0560">Oxidoreductase</keyword>
<dbReference type="Gene3D" id="3.40.50.10860">
    <property type="entry name" value="Leucine Dehydrogenase, chain A, domain 1"/>
    <property type="match status" value="1"/>
</dbReference>
<dbReference type="GO" id="GO:0016491">
    <property type="term" value="F:oxidoreductase activity"/>
    <property type="evidence" value="ECO:0007669"/>
    <property type="project" value="UniProtKB-KW"/>
</dbReference>
<dbReference type="InterPro" id="IPR046346">
    <property type="entry name" value="Aminoacid_DH-like_N_sf"/>
</dbReference>
<feature type="domain" description="Glutamate/phenylalanine/leucine/valine/L-tryptophan dehydrogenase C-terminal" evidence="6">
    <location>
        <begin position="184"/>
        <end position="414"/>
    </location>
</feature>
<dbReference type="Proteomes" id="UP001304683">
    <property type="component" value="Chromosome"/>
</dbReference>
<evidence type="ECO:0000256" key="2">
    <source>
        <dbReference type="ARBA" id="ARBA00012896"/>
    </source>
</evidence>
<comment type="similarity">
    <text evidence="1 4 5">Belongs to the Glu/Leu/Phe/Val dehydrogenases family.</text>
</comment>
<dbReference type="RefSeq" id="WP_135225556.1">
    <property type="nucleotide sequence ID" value="NZ_CP132508.1"/>
</dbReference>
<dbReference type="PANTHER" id="PTHR11606:SF13">
    <property type="entry name" value="GLUTAMATE DEHYDROGENASE 1, MITOCHONDRIAL"/>
    <property type="match status" value="1"/>
</dbReference>
<evidence type="ECO:0000256" key="3">
    <source>
        <dbReference type="ARBA" id="ARBA00023002"/>
    </source>
</evidence>